<dbReference type="AlphaFoldDB" id="A0AAU8PMK3"/>
<gene>
    <name evidence="3" type="ORF">CP258_06805</name>
</gene>
<dbReference type="Pfam" id="PF02481">
    <property type="entry name" value="DNA_processg_A"/>
    <property type="match status" value="1"/>
</dbReference>
<reference evidence="3 4" key="1">
    <citation type="journal article" date="2013" name="J. Biotechnol.">
        <title>Genome sequence of Corynebacterium pseudotuberculosis biovar equi strain 258 and prediction of antigenic targets to improve biotechnological vaccine production.</title>
        <authorList>
            <person name="Soares S.C."/>
            <person name="Trost E."/>
            <person name="Ramos R.T."/>
            <person name="Carneiro A.R."/>
            <person name="Santos A.R."/>
            <person name="Pinto A.C."/>
            <person name="Barbosa E."/>
            <person name="Aburjaile F."/>
            <person name="Ali A."/>
            <person name="Diniz C.A."/>
            <person name="Hassan S.S."/>
            <person name="Fiaux K."/>
            <person name="Guimaraes L.C."/>
            <person name="Bakhtiar S.M."/>
            <person name="Pereira U."/>
            <person name="Almeida S.S."/>
            <person name="Abreu V.A."/>
            <person name="Rocha F.S."/>
            <person name="Dorella F.A."/>
            <person name="Miyoshi A."/>
            <person name="Silva A."/>
            <person name="Azevedo V."/>
            <person name="Tauch A."/>
        </authorList>
    </citation>
    <scope>NUCLEOTIDE SEQUENCE [LARGE SCALE GENOMIC DNA]</scope>
    <source>
        <strain evidence="3 4">258</strain>
    </source>
</reference>
<dbReference type="InterPro" id="IPR003488">
    <property type="entry name" value="DprA"/>
</dbReference>
<protein>
    <submittedName>
        <fullName evidence="3">DNA processing protein DprA</fullName>
    </submittedName>
</protein>
<dbReference type="RefSeq" id="WP_014523425.1">
    <property type="nucleotide sequence ID" value="NC_017945.3"/>
</dbReference>
<dbReference type="PANTHER" id="PTHR43022:SF1">
    <property type="entry name" value="PROTEIN SMF"/>
    <property type="match status" value="1"/>
</dbReference>
<dbReference type="Gene3D" id="3.40.50.450">
    <property type="match status" value="1"/>
</dbReference>
<dbReference type="PANTHER" id="PTHR43022">
    <property type="entry name" value="PROTEIN SMF"/>
    <property type="match status" value="1"/>
</dbReference>
<dbReference type="SUPFAM" id="SSF102405">
    <property type="entry name" value="MCP/YpsA-like"/>
    <property type="match status" value="1"/>
</dbReference>
<comment type="similarity">
    <text evidence="1">Belongs to the DprA/Smf family.</text>
</comment>
<feature type="domain" description="Smf/DprA SLOG" evidence="2">
    <location>
        <begin position="108"/>
        <end position="303"/>
    </location>
</feature>
<accession>A0AAU8PMK3</accession>
<dbReference type="GO" id="GO:0009294">
    <property type="term" value="P:DNA-mediated transformation"/>
    <property type="evidence" value="ECO:0007669"/>
    <property type="project" value="InterPro"/>
</dbReference>
<evidence type="ECO:0000256" key="1">
    <source>
        <dbReference type="ARBA" id="ARBA00006525"/>
    </source>
</evidence>
<dbReference type="KEGG" id="coe:CP258_06805"/>
<dbReference type="EMBL" id="CP003540">
    <property type="protein sequence ID" value="AFK16962.1"/>
    <property type="molecule type" value="Genomic_DNA"/>
</dbReference>
<dbReference type="Proteomes" id="UP000006465">
    <property type="component" value="Chromosome"/>
</dbReference>
<proteinExistence type="inferred from homology"/>
<dbReference type="InterPro" id="IPR036388">
    <property type="entry name" value="WH-like_DNA-bd_sf"/>
</dbReference>
<sequence length="391" mass="42870">MNDRLKAWAYLSRVCEGPNRELQRLLRQGVDAERIAYAIKKRETWLGSALLRATQARYECDSAQEDLKRIVDLGGRLITAEDDEWPRHLFNSAFGFAESGKSDHNRSYQEDAVIPHALWVVGRNLSECTQQSVSVVGTRAVSRYGRDATKLLVSGLVDHQYSIISGGALGVDTQAHTETLNRSGTTVVVAARGLDKAYPSSNAGLFRAVMQRGCIVSEYAPGLSPHRHRFLTRNRLVAALSLGTVVVEAAWRSGALNTLSWASALGRVAMAVPGPITTVGSLGCHERIRNHEAELVCSADEVRALISKIGEIDVNEQYEISFAPNAVQKLSRNELRIYDSLGAEPEVTEVIARRSGVSIGLAVHLLLELSNKGMVQREGAGWQRKVLFNGK</sequence>
<evidence type="ECO:0000313" key="4">
    <source>
        <dbReference type="Proteomes" id="UP000006465"/>
    </source>
</evidence>
<evidence type="ECO:0000313" key="3">
    <source>
        <dbReference type="EMBL" id="AFK16962.1"/>
    </source>
</evidence>
<dbReference type="InterPro" id="IPR057666">
    <property type="entry name" value="DrpA_SLOG"/>
</dbReference>
<dbReference type="Gene3D" id="1.10.10.10">
    <property type="entry name" value="Winged helix-like DNA-binding domain superfamily/Winged helix DNA-binding domain"/>
    <property type="match status" value="1"/>
</dbReference>
<name>A0AAU8PMK3_CORPS</name>
<organism evidence="3 4">
    <name type="scientific">Corynebacterium pseudotuberculosis 258</name>
    <dbReference type="NCBI Taxonomy" id="1168865"/>
    <lineage>
        <taxon>Bacteria</taxon>
        <taxon>Bacillati</taxon>
        <taxon>Actinomycetota</taxon>
        <taxon>Actinomycetes</taxon>
        <taxon>Mycobacteriales</taxon>
        <taxon>Corynebacteriaceae</taxon>
        <taxon>Corynebacterium</taxon>
    </lineage>
</organism>
<evidence type="ECO:0000259" key="2">
    <source>
        <dbReference type="Pfam" id="PF02481"/>
    </source>
</evidence>